<dbReference type="InterPro" id="IPR032808">
    <property type="entry name" value="DoxX"/>
</dbReference>
<comment type="caution">
    <text evidence="5">The sequence shown here is derived from an EMBL/GenBank/DDBJ whole genome shotgun (WGS) entry which is preliminary data.</text>
</comment>
<dbReference type="RefSeq" id="WP_070161748.1">
    <property type="nucleotide sequence ID" value="NZ_BAAAVT010000001.1"/>
</dbReference>
<dbReference type="Pfam" id="PF07681">
    <property type="entry name" value="DoxX"/>
    <property type="match status" value="1"/>
</dbReference>
<comment type="subcellular location">
    <subcellularLocation>
        <location evidence="1">Membrane</location>
        <topology evidence="1">Multi-pass membrane protein</topology>
    </subcellularLocation>
</comment>
<keyword evidence="4" id="KW-0472">Membrane</keyword>
<evidence type="ECO:0000256" key="4">
    <source>
        <dbReference type="ARBA" id="ARBA00023136"/>
    </source>
</evidence>
<reference evidence="6" key="1">
    <citation type="journal article" date="2019" name="Int. J. Syst. Evol. Microbiol.">
        <title>The Global Catalogue of Microorganisms (GCM) 10K type strain sequencing project: providing services to taxonomists for standard genome sequencing and annotation.</title>
        <authorList>
            <consortium name="The Broad Institute Genomics Platform"/>
            <consortium name="The Broad Institute Genome Sequencing Center for Infectious Disease"/>
            <person name="Wu L."/>
            <person name="Ma J."/>
        </authorList>
    </citation>
    <scope>NUCLEOTIDE SEQUENCE [LARGE SCALE GENOMIC DNA]</scope>
    <source>
        <strain evidence="6">JCM 14309</strain>
    </source>
</reference>
<protein>
    <submittedName>
        <fullName evidence="5">DoxX family membrane protein</fullName>
    </submittedName>
</protein>
<dbReference type="EMBL" id="BAAAVT010000001">
    <property type="protein sequence ID" value="GAA3051301.1"/>
    <property type="molecule type" value="Genomic_DNA"/>
</dbReference>
<keyword evidence="2" id="KW-0812">Transmembrane</keyword>
<organism evidence="5 6">
    <name type="scientific">Nesterenkonia aethiopica</name>
    <dbReference type="NCBI Taxonomy" id="269144"/>
    <lineage>
        <taxon>Bacteria</taxon>
        <taxon>Bacillati</taxon>
        <taxon>Actinomycetota</taxon>
        <taxon>Actinomycetes</taxon>
        <taxon>Micrococcales</taxon>
        <taxon>Micrococcaceae</taxon>
        <taxon>Nesterenkonia</taxon>
    </lineage>
</organism>
<name>A0ABP6LNY2_9MICC</name>
<sequence>MSLIRKVARPLLGAGFIADGIDRLRNTEEAADRLEPTLEELGSLVPQAEVITSDPRRTVQVLGGIEVVAGVALAIGKCPRIAAFTLMGVHKVNSYVEMRAAGLDSVEDLTAQRDTLLKNLAILGGLGLAVADLAGKPSLSWRAEHLAKQSKKKGAQFRDKTYKWAEEFGDDAVKTAKAFERDAAKSFKRAEKEAVKAISAAAKEGKKKAEDAL</sequence>
<evidence type="ECO:0000256" key="2">
    <source>
        <dbReference type="ARBA" id="ARBA00022692"/>
    </source>
</evidence>
<proteinExistence type="predicted"/>
<keyword evidence="6" id="KW-1185">Reference proteome</keyword>
<dbReference type="Proteomes" id="UP001500236">
    <property type="component" value="Unassembled WGS sequence"/>
</dbReference>
<evidence type="ECO:0000256" key="1">
    <source>
        <dbReference type="ARBA" id="ARBA00004141"/>
    </source>
</evidence>
<gene>
    <name evidence="5" type="ORF">GCM10010529_01740</name>
</gene>
<evidence type="ECO:0000256" key="3">
    <source>
        <dbReference type="ARBA" id="ARBA00022989"/>
    </source>
</evidence>
<evidence type="ECO:0000313" key="5">
    <source>
        <dbReference type="EMBL" id="GAA3051301.1"/>
    </source>
</evidence>
<accession>A0ABP6LNY2</accession>
<keyword evidence="3" id="KW-1133">Transmembrane helix</keyword>
<evidence type="ECO:0000313" key="6">
    <source>
        <dbReference type="Proteomes" id="UP001500236"/>
    </source>
</evidence>